<proteinExistence type="predicted"/>
<accession>A0A931N5W5</accession>
<dbReference type="Pfam" id="PF07398">
    <property type="entry name" value="MDMPI_C"/>
    <property type="match status" value="1"/>
</dbReference>
<gene>
    <name evidence="3" type="ORF">IT779_28100</name>
</gene>
<dbReference type="SUPFAM" id="SSF109854">
    <property type="entry name" value="DinB/YfiT-like putative metalloenzymes"/>
    <property type="match status" value="1"/>
</dbReference>
<dbReference type="InterPro" id="IPR024344">
    <property type="entry name" value="MDMPI_metal-binding"/>
</dbReference>
<dbReference type="NCBIfam" id="TIGR03083">
    <property type="entry name" value="maleylpyruvate isomerase family mycothiol-dependent enzyme"/>
    <property type="match status" value="1"/>
</dbReference>
<dbReference type="PANTHER" id="PTHR40758">
    <property type="entry name" value="CONSERVED PROTEIN"/>
    <property type="match status" value="1"/>
</dbReference>
<feature type="domain" description="Mycothiol-dependent maleylpyruvate isomerase metal-binding" evidence="2">
    <location>
        <begin position="10"/>
        <end position="134"/>
    </location>
</feature>
<evidence type="ECO:0000313" key="3">
    <source>
        <dbReference type="EMBL" id="MBH0780142.1"/>
    </source>
</evidence>
<dbReference type="AlphaFoldDB" id="A0A931N5W5"/>
<dbReference type="GO" id="GO:0046872">
    <property type="term" value="F:metal ion binding"/>
    <property type="evidence" value="ECO:0007669"/>
    <property type="project" value="InterPro"/>
</dbReference>
<dbReference type="InterPro" id="IPR017517">
    <property type="entry name" value="Maleyloyr_isom"/>
</dbReference>
<organism evidence="3 4">
    <name type="scientific">Nocardia bovistercoris</name>
    <dbReference type="NCBI Taxonomy" id="2785916"/>
    <lineage>
        <taxon>Bacteria</taxon>
        <taxon>Bacillati</taxon>
        <taxon>Actinomycetota</taxon>
        <taxon>Actinomycetes</taxon>
        <taxon>Mycobacteriales</taxon>
        <taxon>Nocardiaceae</taxon>
        <taxon>Nocardia</taxon>
    </lineage>
</organism>
<dbReference type="Pfam" id="PF11716">
    <property type="entry name" value="MDMPI_N"/>
    <property type="match status" value="1"/>
</dbReference>
<dbReference type="Gene3D" id="1.20.120.450">
    <property type="entry name" value="dinb family like domain"/>
    <property type="match status" value="1"/>
</dbReference>
<evidence type="ECO:0000259" key="1">
    <source>
        <dbReference type="Pfam" id="PF07398"/>
    </source>
</evidence>
<evidence type="ECO:0000313" key="4">
    <source>
        <dbReference type="Proteomes" id="UP000655751"/>
    </source>
</evidence>
<dbReference type="InterPro" id="IPR010872">
    <property type="entry name" value="MDMPI_C-term_domain"/>
</dbReference>
<evidence type="ECO:0000259" key="2">
    <source>
        <dbReference type="Pfam" id="PF11716"/>
    </source>
</evidence>
<keyword evidence="4" id="KW-1185">Reference proteome</keyword>
<feature type="domain" description="MDMPI C-terminal" evidence="1">
    <location>
        <begin position="148"/>
        <end position="246"/>
    </location>
</feature>
<reference evidence="3" key="1">
    <citation type="submission" date="2020-11" db="EMBL/GenBank/DDBJ databases">
        <title>Nocardia NEAU-351.nov., a novel actinomycete isolated from the cow dung.</title>
        <authorList>
            <person name="Zhang X."/>
        </authorList>
    </citation>
    <scope>NUCLEOTIDE SEQUENCE</scope>
    <source>
        <strain evidence="3">NEAU-351</strain>
    </source>
</reference>
<protein>
    <submittedName>
        <fullName evidence="3">Maleylpyruvate isomerase family mycothiol-dependent enzyme</fullName>
    </submittedName>
</protein>
<comment type="caution">
    <text evidence="3">The sequence shown here is derived from an EMBL/GenBank/DDBJ whole genome shotgun (WGS) entry which is preliminary data.</text>
</comment>
<dbReference type="PANTHER" id="PTHR40758:SF1">
    <property type="entry name" value="CONSERVED PROTEIN"/>
    <property type="match status" value="1"/>
</dbReference>
<dbReference type="InterPro" id="IPR034660">
    <property type="entry name" value="DinB/YfiT-like"/>
</dbReference>
<keyword evidence="3" id="KW-0413">Isomerase</keyword>
<dbReference type="GO" id="GO:0005886">
    <property type="term" value="C:plasma membrane"/>
    <property type="evidence" value="ECO:0007669"/>
    <property type="project" value="TreeGrafter"/>
</dbReference>
<dbReference type="GO" id="GO:0016853">
    <property type="term" value="F:isomerase activity"/>
    <property type="evidence" value="ECO:0007669"/>
    <property type="project" value="UniProtKB-KW"/>
</dbReference>
<name>A0A931N5W5_9NOCA</name>
<sequence length="255" mass="26762">MTAFTGYRGALIAETDALAELLRAADPATPVPTCPGWSLAQIGTHVGRAQRWAAAMIAARATEAMDTRAVPDGAMPKQPEAAARWLSEGARIVIDAVDATGPEVPVWVSFGAPCPAERWIRRLLHEAVVHRADALLALDRPVTVDPAVAADGIDEWLELLAIGLSGRGVAALPGAATMHLHAVDPGLGDRGEWMIRPSGSSIAFEHGHAKGTVAVRGSATALLLLLMRRVGSDDPAVEIHGDGAVLTHWLAETPF</sequence>
<dbReference type="Proteomes" id="UP000655751">
    <property type="component" value="Unassembled WGS sequence"/>
</dbReference>
<dbReference type="RefSeq" id="WP_196152425.1">
    <property type="nucleotide sequence ID" value="NZ_JADMLG010000013.1"/>
</dbReference>
<dbReference type="EMBL" id="JADMLG010000013">
    <property type="protein sequence ID" value="MBH0780142.1"/>
    <property type="molecule type" value="Genomic_DNA"/>
</dbReference>